<dbReference type="InterPro" id="IPR051027">
    <property type="entry name" value="bZIP_transcription_factors"/>
</dbReference>
<dbReference type="PANTHER" id="PTHR19304">
    <property type="entry name" value="CYCLIC-AMP RESPONSE ELEMENT BINDING PROTEIN"/>
    <property type="match status" value="1"/>
</dbReference>
<keyword evidence="2" id="KW-0805">Transcription regulation</keyword>
<feature type="domain" description="BZIP" evidence="6">
    <location>
        <begin position="103"/>
        <end position="166"/>
    </location>
</feature>
<dbReference type="OrthoDB" id="295274at2759"/>
<proteinExistence type="predicted"/>
<dbReference type="PROSITE" id="PS00036">
    <property type="entry name" value="BZIP_BASIC"/>
    <property type="match status" value="1"/>
</dbReference>
<evidence type="ECO:0000256" key="5">
    <source>
        <dbReference type="SAM" id="MobiDB-lite"/>
    </source>
</evidence>
<dbReference type="InterPro" id="IPR046347">
    <property type="entry name" value="bZIP_sf"/>
</dbReference>
<comment type="subcellular location">
    <subcellularLocation>
        <location evidence="1">Nucleus</location>
    </subcellularLocation>
</comment>
<keyword evidence="4" id="KW-0539">Nucleus</keyword>
<evidence type="ECO:0000256" key="2">
    <source>
        <dbReference type="ARBA" id="ARBA00023015"/>
    </source>
</evidence>
<evidence type="ECO:0000256" key="1">
    <source>
        <dbReference type="ARBA" id="ARBA00004123"/>
    </source>
</evidence>
<name>A0A179F693_METCM</name>
<feature type="region of interest" description="Disordered" evidence="5">
    <location>
        <begin position="199"/>
        <end position="244"/>
    </location>
</feature>
<feature type="region of interest" description="Disordered" evidence="5">
    <location>
        <begin position="47"/>
        <end position="126"/>
    </location>
</feature>
<keyword evidence="3" id="KW-0804">Transcription</keyword>
<evidence type="ECO:0000256" key="4">
    <source>
        <dbReference type="ARBA" id="ARBA00023242"/>
    </source>
</evidence>
<dbReference type="Gene3D" id="1.20.5.170">
    <property type="match status" value="1"/>
</dbReference>
<gene>
    <name evidence="7" type="ORF">VFPPC_01910</name>
</gene>
<dbReference type="GO" id="GO:0005634">
    <property type="term" value="C:nucleus"/>
    <property type="evidence" value="ECO:0007669"/>
    <property type="project" value="UniProtKB-SubCell"/>
</dbReference>
<dbReference type="KEGG" id="pchm:VFPPC_01910"/>
<dbReference type="EMBL" id="LSBJ02000001">
    <property type="protein sequence ID" value="OAQ60870.2"/>
    <property type="molecule type" value="Genomic_DNA"/>
</dbReference>
<dbReference type="InterPro" id="IPR004827">
    <property type="entry name" value="bZIP"/>
</dbReference>
<evidence type="ECO:0000259" key="6">
    <source>
        <dbReference type="PROSITE" id="PS50217"/>
    </source>
</evidence>
<sequence length="244" mass="27334">MAEERVIDPVLLDPERRSLCRFPTSVYDRTTNPLLYPLSGHYSENIPNESIESSAGTKNKLAKQKPATANTAGSFPKTRRQPGREATKANLQLSAEPSAKKSRNHRQRSLERNRVAASKCRKRKKQWTKNLEQKQSCLESIHLQLQAECMNLRKESSQLKNYLISHASCQDANIDGWINSEALKYARNLQSANRLSRNVSTSMNSSSTSAVSVISQESLDLGNEDLESDEYSDEDDDSQGDSEG</sequence>
<feature type="compositionally biased region" description="Low complexity" evidence="5">
    <location>
        <begin position="199"/>
        <end position="218"/>
    </location>
</feature>
<evidence type="ECO:0000256" key="3">
    <source>
        <dbReference type="ARBA" id="ARBA00023163"/>
    </source>
</evidence>
<comment type="caution">
    <text evidence="7">The sequence shown here is derived from an EMBL/GenBank/DDBJ whole genome shotgun (WGS) entry which is preliminary data.</text>
</comment>
<dbReference type="RefSeq" id="XP_022284097.1">
    <property type="nucleotide sequence ID" value="XM_022428249.1"/>
</dbReference>
<accession>A0A179F693</accession>
<dbReference type="GeneID" id="28845653"/>
<dbReference type="GO" id="GO:0003700">
    <property type="term" value="F:DNA-binding transcription factor activity"/>
    <property type="evidence" value="ECO:0007669"/>
    <property type="project" value="InterPro"/>
</dbReference>
<dbReference type="AlphaFoldDB" id="A0A179F693"/>
<dbReference type="STRING" id="1380566.A0A179F693"/>
<keyword evidence="8" id="KW-1185">Reference proteome</keyword>
<dbReference type="PROSITE" id="PS50217">
    <property type="entry name" value="BZIP"/>
    <property type="match status" value="1"/>
</dbReference>
<feature type="compositionally biased region" description="Acidic residues" evidence="5">
    <location>
        <begin position="222"/>
        <end position="244"/>
    </location>
</feature>
<evidence type="ECO:0000313" key="7">
    <source>
        <dbReference type="EMBL" id="OAQ60870.2"/>
    </source>
</evidence>
<reference evidence="7 8" key="1">
    <citation type="journal article" date="2016" name="PLoS Pathog.">
        <title>Biosynthesis of antibiotic leucinostatins in bio-control fungus Purpureocillium lilacinum and their inhibition on phytophthora revealed by genome mining.</title>
        <authorList>
            <person name="Wang G."/>
            <person name="Liu Z."/>
            <person name="Lin R."/>
            <person name="Li E."/>
            <person name="Mao Z."/>
            <person name="Ling J."/>
            <person name="Yang Y."/>
            <person name="Yin W.B."/>
            <person name="Xie B."/>
        </authorList>
    </citation>
    <scope>NUCLEOTIDE SEQUENCE [LARGE SCALE GENOMIC DNA]</scope>
    <source>
        <strain evidence="7">170</strain>
    </source>
</reference>
<evidence type="ECO:0000313" key="8">
    <source>
        <dbReference type="Proteomes" id="UP000078397"/>
    </source>
</evidence>
<protein>
    <submittedName>
        <fullName evidence="7">Basic-leucine zipper (BZIP) transcription factor</fullName>
    </submittedName>
</protein>
<dbReference type="SMART" id="SM00338">
    <property type="entry name" value="BRLZ"/>
    <property type="match status" value="1"/>
</dbReference>
<dbReference type="CDD" id="cd14687">
    <property type="entry name" value="bZIP_ATF2"/>
    <property type="match status" value="1"/>
</dbReference>
<dbReference type="Proteomes" id="UP000078397">
    <property type="component" value="Unassembled WGS sequence"/>
</dbReference>
<dbReference type="Pfam" id="PF00170">
    <property type="entry name" value="bZIP_1"/>
    <property type="match status" value="1"/>
</dbReference>
<dbReference type="SUPFAM" id="SSF57959">
    <property type="entry name" value="Leucine zipper domain"/>
    <property type="match status" value="1"/>
</dbReference>
<organism evidence="7 8">
    <name type="scientific">Pochonia chlamydosporia 170</name>
    <dbReference type="NCBI Taxonomy" id="1380566"/>
    <lineage>
        <taxon>Eukaryota</taxon>
        <taxon>Fungi</taxon>
        <taxon>Dikarya</taxon>
        <taxon>Ascomycota</taxon>
        <taxon>Pezizomycotina</taxon>
        <taxon>Sordariomycetes</taxon>
        <taxon>Hypocreomycetidae</taxon>
        <taxon>Hypocreales</taxon>
        <taxon>Clavicipitaceae</taxon>
        <taxon>Pochonia</taxon>
    </lineage>
</organism>